<dbReference type="GO" id="GO:0009898">
    <property type="term" value="C:cytoplasmic side of plasma membrane"/>
    <property type="evidence" value="ECO:0007669"/>
    <property type="project" value="UniProtKB-UniRule"/>
</dbReference>
<evidence type="ECO:0000256" key="5">
    <source>
        <dbReference type="HAMAP-Rule" id="MF_02033"/>
    </source>
</evidence>
<evidence type="ECO:0000256" key="4">
    <source>
        <dbReference type="ARBA" id="ARBA00023306"/>
    </source>
</evidence>
<dbReference type="Gene3D" id="3.30.1490.110">
    <property type="match status" value="1"/>
</dbReference>
<dbReference type="InterPro" id="IPR043129">
    <property type="entry name" value="ATPase_NBD"/>
</dbReference>
<dbReference type="SMART" id="SM00842">
    <property type="entry name" value="FtsA"/>
    <property type="match status" value="1"/>
</dbReference>
<name>A0A1F5P172_9BACT</name>
<feature type="domain" description="SHS2" evidence="7">
    <location>
        <begin position="7"/>
        <end position="195"/>
    </location>
</feature>
<comment type="subunit">
    <text evidence="5">Self-interacts. Interacts with FtsZ.</text>
</comment>
<dbReference type="PANTHER" id="PTHR32432:SF4">
    <property type="entry name" value="CELL DIVISION PROTEIN FTSA"/>
    <property type="match status" value="1"/>
</dbReference>
<dbReference type="Gene3D" id="3.30.420.40">
    <property type="match status" value="1"/>
</dbReference>
<dbReference type="PANTHER" id="PTHR32432">
    <property type="entry name" value="CELL DIVISION PROTEIN FTSA-RELATED"/>
    <property type="match status" value="1"/>
</dbReference>
<proteinExistence type="inferred from homology"/>
<evidence type="ECO:0000313" key="8">
    <source>
        <dbReference type="EMBL" id="OGE83616.1"/>
    </source>
</evidence>
<accession>A0A1F5P172</accession>
<dbReference type="CDD" id="cd24048">
    <property type="entry name" value="ASKHA_NBD_FtsA"/>
    <property type="match status" value="1"/>
</dbReference>
<evidence type="ECO:0000256" key="6">
    <source>
        <dbReference type="PIRNR" id="PIRNR003101"/>
    </source>
</evidence>
<organism evidence="8 9">
    <name type="scientific">Candidatus Doudnabacteria bacterium RIFCSPHIGHO2_01_FULL_49_9</name>
    <dbReference type="NCBI Taxonomy" id="1817827"/>
    <lineage>
        <taxon>Bacteria</taxon>
        <taxon>Candidatus Doudnaibacteriota</taxon>
    </lineage>
</organism>
<keyword evidence="1 5" id="KW-1003">Cell membrane</keyword>
<comment type="caution">
    <text evidence="8">The sequence shown here is derived from an EMBL/GenBank/DDBJ whole genome shotgun (WGS) entry which is preliminary data.</text>
</comment>
<dbReference type="SUPFAM" id="SSF53067">
    <property type="entry name" value="Actin-like ATPase domain"/>
    <property type="match status" value="2"/>
</dbReference>
<evidence type="ECO:0000256" key="3">
    <source>
        <dbReference type="ARBA" id="ARBA00023136"/>
    </source>
</evidence>
<evidence type="ECO:0000259" key="7">
    <source>
        <dbReference type="SMART" id="SM00842"/>
    </source>
</evidence>
<dbReference type="NCBIfam" id="TIGR01174">
    <property type="entry name" value="ftsA"/>
    <property type="match status" value="1"/>
</dbReference>
<evidence type="ECO:0000256" key="2">
    <source>
        <dbReference type="ARBA" id="ARBA00022618"/>
    </source>
</evidence>
<protein>
    <recommendedName>
        <fullName evidence="5 6">Cell division protein FtsA</fullName>
    </recommendedName>
</protein>
<keyword evidence="3 5" id="KW-0472">Membrane</keyword>
<comment type="subcellular location">
    <subcellularLocation>
        <location evidence="5">Cell membrane</location>
        <topology evidence="5">Peripheral membrane protein</topology>
        <orientation evidence="5">Cytoplasmic side</orientation>
    </subcellularLocation>
    <text evidence="5">Localizes to the Z ring in an FtsZ-dependent manner. Targeted to the membrane through a conserved C-terminal amphipathic helix.</text>
</comment>
<keyword evidence="2 5" id="KW-0132">Cell division</keyword>
<dbReference type="AlphaFoldDB" id="A0A1F5P172"/>
<dbReference type="Pfam" id="PF14450">
    <property type="entry name" value="FtsA"/>
    <property type="match status" value="1"/>
</dbReference>
<dbReference type="EMBL" id="MFEN01000039">
    <property type="protein sequence ID" value="OGE83616.1"/>
    <property type="molecule type" value="Genomic_DNA"/>
</dbReference>
<dbReference type="Proteomes" id="UP000176339">
    <property type="component" value="Unassembled WGS sequence"/>
</dbReference>
<comment type="function">
    <text evidence="5 6">Cell division protein that is involved in the assembly of the Z ring. May serve as a membrane anchor for the Z ring.</text>
</comment>
<dbReference type="HAMAP" id="MF_02033">
    <property type="entry name" value="FtsA"/>
    <property type="match status" value="1"/>
</dbReference>
<dbReference type="Pfam" id="PF02491">
    <property type="entry name" value="SHS2_FTSA"/>
    <property type="match status" value="1"/>
</dbReference>
<dbReference type="InterPro" id="IPR003494">
    <property type="entry name" value="SHS2_FtsA"/>
</dbReference>
<gene>
    <name evidence="5" type="primary">ftsA</name>
    <name evidence="8" type="ORF">A2846_01095</name>
</gene>
<reference evidence="8 9" key="1">
    <citation type="journal article" date="2016" name="Nat. Commun.">
        <title>Thousands of microbial genomes shed light on interconnected biogeochemical processes in an aquifer system.</title>
        <authorList>
            <person name="Anantharaman K."/>
            <person name="Brown C.T."/>
            <person name="Hug L.A."/>
            <person name="Sharon I."/>
            <person name="Castelle C.J."/>
            <person name="Probst A.J."/>
            <person name="Thomas B.C."/>
            <person name="Singh A."/>
            <person name="Wilkins M.J."/>
            <person name="Karaoz U."/>
            <person name="Brodie E.L."/>
            <person name="Williams K.H."/>
            <person name="Hubbard S.S."/>
            <person name="Banfield J.F."/>
        </authorList>
    </citation>
    <scope>NUCLEOTIDE SEQUENCE [LARGE SCALE GENOMIC DNA]</scope>
</reference>
<keyword evidence="4 5" id="KW-0131">Cell cycle</keyword>
<dbReference type="GO" id="GO:0032153">
    <property type="term" value="C:cell division site"/>
    <property type="evidence" value="ECO:0007669"/>
    <property type="project" value="UniProtKB-UniRule"/>
</dbReference>
<dbReference type="PIRSF" id="PIRSF003101">
    <property type="entry name" value="FtsA"/>
    <property type="match status" value="1"/>
</dbReference>
<dbReference type="GO" id="GO:0043093">
    <property type="term" value="P:FtsZ-dependent cytokinesis"/>
    <property type="evidence" value="ECO:0007669"/>
    <property type="project" value="UniProtKB-UniRule"/>
</dbReference>
<evidence type="ECO:0000313" key="9">
    <source>
        <dbReference type="Proteomes" id="UP000176339"/>
    </source>
</evidence>
<comment type="similarity">
    <text evidence="5 6">Belongs to the FtsA/MreB family.</text>
</comment>
<evidence type="ECO:0000256" key="1">
    <source>
        <dbReference type="ARBA" id="ARBA00022475"/>
    </source>
</evidence>
<sequence>MSSKHAILGLDIGSSSIRAVIGEVGRDGKMVLLSGVVKPSKGLRRGVVIDMDLAAGQINAVLQSVKDISKSSIKNIYLNVGGIDVHSQVSRGSGAVSRANSEIYKDDIDRVVQTSEAVNLPSNRMILHTIKKEFIVDGVGDIQDPLGMVGGRLEVVSYIIDVFQPAVRNLIKCVEIAGGSISTLIFNPIASALSVLTPAQRELGVVLVDIGYHTTGIAVYEEGKLLHTAMLPVGAGHATNDLAIALKIPVEAAEKLKISYGYAMSSDVPGKDSIDLKKIDISLKGSPSRKFISEVIESRMSQICDLVNAELKAIGRAAKLPGGAVIVGGGAKLPGITELFRSELKLSTQIGLANPVFFELGPQNGVDFMESPEYTNVLGLLLWSQGLNPKPITTSTNSMLKNAGDFIKNFLP</sequence>
<dbReference type="InterPro" id="IPR050696">
    <property type="entry name" value="FtsA/MreB"/>
</dbReference>
<dbReference type="InterPro" id="IPR020823">
    <property type="entry name" value="Cell_div_FtsA"/>
</dbReference>